<comment type="caution">
    <text evidence="2">The sequence shown here is derived from an EMBL/GenBank/DDBJ whole genome shotgun (WGS) entry which is preliminary data.</text>
</comment>
<proteinExistence type="predicted"/>
<dbReference type="RefSeq" id="WP_131296127.1">
    <property type="nucleotide sequence ID" value="NZ_SJKA01000024.1"/>
</dbReference>
<feature type="compositionally biased region" description="Polar residues" evidence="1">
    <location>
        <begin position="77"/>
        <end position="94"/>
    </location>
</feature>
<dbReference type="EMBL" id="SJKA01000024">
    <property type="protein sequence ID" value="TCC18650.1"/>
    <property type="molecule type" value="Genomic_DNA"/>
</dbReference>
<accession>A0A4R0I4U0</accession>
<sequence length="94" mass="10346">MKWIIDGKKPMTVALDAKNGNELWRDVDVVGVSGDGNSVVVAKRMSAFWQLEVRDARTGRLAGPVRTSRVDRGNTGERPQTTPCCNTRTVRTST</sequence>
<name>A0A4R0I4U0_9ACTN</name>
<evidence type="ECO:0000256" key="1">
    <source>
        <dbReference type="SAM" id="MobiDB-lite"/>
    </source>
</evidence>
<dbReference type="AlphaFoldDB" id="A0A4R0I4U0"/>
<protein>
    <submittedName>
        <fullName evidence="2">Uncharacterized protein</fullName>
    </submittedName>
</protein>
<evidence type="ECO:0000313" key="2">
    <source>
        <dbReference type="EMBL" id="TCC18650.1"/>
    </source>
</evidence>
<keyword evidence="3" id="KW-1185">Reference proteome</keyword>
<feature type="region of interest" description="Disordered" evidence="1">
    <location>
        <begin position="66"/>
        <end position="94"/>
    </location>
</feature>
<dbReference type="Proteomes" id="UP000292695">
    <property type="component" value="Unassembled WGS sequence"/>
</dbReference>
<evidence type="ECO:0000313" key="3">
    <source>
        <dbReference type="Proteomes" id="UP000292695"/>
    </source>
</evidence>
<reference evidence="2 3" key="1">
    <citation type="submission" date="2019-02" db="EMBL/GenBank/DDBJ databases">
        <title>Kribbella capetownensis sp. nov. and Kribbella speibonae sp. nov., isolated from soil.</title>
        <authorList>
            <person name="Curtis S.M."/>
            <person name="Norton I."/>
            <person name="Everest G.J."/>
            <person name="Meyers P.R."/>
        </authorList>
    </citation>
    <scope>NUCLEOTIDE SEQUENCE [LARGE SCALE GENOMIC DNA]</scope>
    <source>
        <strain evidence="2 3">DSM 27082</strain>
    </source>
</reference>
<gene>
    <name evidence="2" type="ORF">E0H50_38685</name>
</gene>
<organism evidence="2 3">
    <name type="scientific">Kribbella sindirgiensis</name>
    <dbReference type="NCBI Taxonomy" id="1124744"/>
    <lineage>
        <taxon>Bacteria</taxon>
        <taxon>Bacillati</taxon>
        <taxon>Actinomycetota</taxon>
        <taxon>Actinomycetes</taxon>
        <taxon>Propionibacteriales</taxon>
        <taxon>Kribbellaceae</taxon>
        <taxon>Kribbella</taxon>
    </lineage>
</organism>